<dbReference type="EMBL" id="JAEMWV010000002">
    <property type="protein sequence ID" value="MBN8250972.1"/>
    <property type="molecule type" value="Genomic_DNA"/>
</dbReference>
<dbReference type="Proteomes" id="UP001284771">
    <property type="component" value="Unassembled WGS sequence"/>
</dbReference>
<keyword evidence="5" id="KW-1185">Reference proteome</keyword>
<dbReference type="AlphaFoldDB" id="A0A8I1MEW1"/>
<evidence type="ECO:0000313" key="4">
    <source>
        <dbReference type="Proteomes" id="UP000664578"/>
    </source>
</evidence>
<dbReference type="PANTHER" id="PTHR39158">
    <property type="entry name" value="OS08G0560600 PROTEIN"/>
    <property type="match status" value="1"/>
</dbReference>
<dbReference type="GeneID" id="93681353"/>
<dbReference type="InterPro" id="IPR018961">
    <property type="entry name" value="DnaJ_homolog_subfam-C_membr-28"/>
</dbReference>
<reference evidence="5" key="2">
    <citation type="submission" date="2023-07" db="EMBL/GenBank/DDBJ databases">
        <title>Draft genomic sequences of Priestia flexa CCM isolated from the soil of an abandoned mine contaminated by free cyanide in the high Andean zone of Tacna, Peru.</title>
        <authorList>
            <person name="Caceda Quiroz C.J."/>
            <person name="Maraza Chooque G.J."/>
            <person name="Fora Quispe G.L."/>
            <person name="Carpio Mamani M."/>
        </authorList>
    </citation>
    <scope>NUCLEOTIDE SEQUENCE [LARGE SCALE GENOMIC DNA]</scope>
    <source>
        <strain evidence="5">CCM</strain>
    </source>
</reference>
<sequence>MDIAHIIAEEKIKQAINDGDFNDLPGAGKPLQLEDLSHIPEELRQAYRMMKNAGMVSDEKQLKKEVLTLEQLAAVCSGDEKAEVEQKLTEKKVMLQQIMKQKGMMSSPSYRQYQQKIHAKFFD</sequence>
<dbReference type="EMBL" id="JAWUZT010000012">
    <property type="protein sequence ID" value="MDW8515708.1"/>
    <property type="molecule type" value="Genomic_DNA"/>
</dbReference>
<dbReference type="PANTHER" id="PTHR39158:SF1">
    <property type="entry name" value="DNAJ HOMOLOG SUBFAMILY C MEMBER 28"/>
    <property type="match status" value="1"/>
</dbReference>
<comment type="caution">
    <text evidence="2">The sequence shown here is derived from an EMBL/GenBank/DDBJ whole genome shotgun (WGS) entry which is preliminary data.</text>
</comment>
<protein>
    <submittedName>
        <fullName evidence="2">DUF1992 domain-containing protein</fullName>
    </submittedName>
    <submittedName>
        <fullName evidence="3">DnaJ family domain-containing protein</fullName>
    </submittedName>
</protein>
<proteinExistence type="predicted"/>
<accession>A0A8I1MEW1</accession>
<feature type="domain" description="DnaJ homologue subfamily C member 28 conserved" evidence="1">
    <location>
        <begin position="7"/>
        <end position="73"/>
    </location>
</feature>
<reference evidence="2" key="1">
    <citation type="submission" date="2020-12" db="EMBL/GenBank/DDBJ databases">
        <title>PHA producing bacteria isolated from mangrove.</title>
        <authorList>
            <person name="Zheng W."/>
            <person name="Yu S."/>
            <person name="Huang Y."/>
        </authorList>
    </citation>
    <scope>NUCLEOTIDE SEQUENCE</scope>
    <source>
        <strain evidence="2">GN22-4</strain>
    </source>
</reference>
<reference evidence="3" key="3">
    <citation type="submission" date="2024-05" db="EMBL/GenBank/DDBJ databases">
        <title>Draft genomic sequences of Priestia flexa CCM isolated from the soil of an abandoned mine contaminated by free cyanide in the high Andean zone of Tacna, Peru.</title>
        <authorList>
            <person name="Caceda Quiroz C.J."/>
            <person name="Maraza Chooque G.J."/>
            <person name="Fora Quispe G.L."/>
            <person name="Carpio Mamani M."/>
        </authorList>
    </citation>
    <scope>NUCLEOTIDE SEQUENCE</scope>
    <source>
        <strain evidence="3">CCM</strain>
    </source>
</reference>
<evidence type="ECO:0000313" key="2">
    <source>
        <dbReference type="EMBL" id="MBN8250972.1"/>
    </source>
</evidence>
<evidence type="ECO:0000313" key="3">
    <source>
        <dbReference type="EMBL" id="MDW8515708.1"/>
    </source>
</evidence>
<dbReference type="RefSeq" id="WP_138117309.1">
    <property type="nucleotide sequence ID" value="NZ_CM125968.1"/>
</dbReference>
<evidence type="ECO:0000313" key="5">
    <source>
        <dbReference type="Proteomes" id="UP001284771"/>
    </source>
</evidence>
<gene>
    <name evidence="2" type="ORF">JF537_05180</name>
    <name evidence="3" type="ORF">RIB56_06145</name>
</gene>
<dbReference type="Pfam" id="PF09350">
    <property type="entry name" value="DJC28_CD"/>
    <property type="match status" value="1"/>
</dbReference>
<organism evidence="2 4">
    <name type="scientific">Priestia flexa</name>
    <dbReference type="NCBI Taxonomy" id="86664"/>
    <lineage>
        <taxon>Bacteria</taxon>
        <taxon>Bacillati</taxon>
        <taxon>Bacillota</taxon>
        <taxon>Bacilli</taxon>
        <taxon>Bacillales</taxon>
        <taxon>Bacillaceae</taxon>
        <taxon>Priestia</taxon>
    </lineage>
</organism>
<dbReference type="InterPro" id="IPR052573">
    <property type="entry name" value="DnaJ_C_subfamily_28"/>
</dbReference>
<dbReference type="Proteomes" id="UP000664578">
    <property type="component" value="Unassembled WGS sequence"/>
</dbReference>
<evidence type="ECO:0000259" key="1">
    <source>
        <dbReference type="Pfam" id="PF09350"/>
    </source>
</evidence>
<name>A0A8I1MEW1_9BACI</name>